<reference evidence="1 2" key="1">
    <citation type="submission" date="2017-02" db="EMBL/GenBank/DDBJ databases">
        <authorList>
            <person name="Peterson S.W."/>
        </authorList>
    </citation>
    <scope>NUCLEOTIDE SEQUENCE [LARGE SCALE GENOMIC DNA]</scope>
    <source>
        <strain evidence="1 2">M1</strain>
    </source>
</reference>
<dbReference type="STRING" id="36842.SAMN02194393_00410"/>
<sequence length="160" mass="19010">MQTVVIKECENIKTPNVFTLDLSKKIVKDCIGCWSCWWKTPGRCIYKDLDEFYHQYIKADRAIYFPKITKGFVSGNLKTLFDRMIPLYLPYTTYATGESMHVPRYEKYPDIEFYYDGKFKNVAGRQIFVDYINRVFYQFYSKNITVKPIEEYIAEGGDKM</sequence>
<gene>
    <name evidence="1" type="ORF">SAMN02194393_00410</name>
</gene>
<organism evidence="1 2">
    <name type="scientific">Maledivibacter halophilus</name>
    <dbReference type="NCBI Taxonomy" id="36842"/>
    <lineage>
        <taxon>Bacteria</taxon>
        <taxon>Bacillati</taxon>
        <taxon>Bacillota</taxon>
        <taxon>Clostridia</taxon>
        <taxon>Peptostreptococcales</taxon>
        <taxon>Caminicellaceae</taxon>
        <taxon>Maledivibacter</taxon>
    </lineage>
</organism>
<keyword evidence="2" id="KW-1185">Reference proteome</keyword>
<dbReference type="EMBL" id="FUZT01000001">
    <property type="protein sequence ID" value="SKC38860.1"/>
    <property type="molecule type" value="Genomic_DNA"/>
</dbReference>
<dbReference type="RefSeq" id="WP_079488963.1">
    <property type="nucleotide sequence ID" value="NZ_FUZT01000001.1"/>
</dbReference>
<dbReference type="Proteomes" id="UP000190285">
    <property type="component" value="Unassembled WGS sequence"/>
</dbReference>
<dbReference type="Gene3D" id="3.40.50.360">
    <property type="match status" value="1"/>
</dbReference>
<protein>
    <recommendedName>
        <fullName evidence="3">NADPH-dependent FMN reductase</fullName>
    </recommendedName>
</protein>
<accession>A0A1T5IID3</accession>
<evidence type="ECO:0000313" key="1">
    <source>
        <dbReference type="EMBL" id="SKC38860.1"/>
    </source>
</evidence>
<dbReference type="AlphaFoldDB" id="A0A1T5IID3"/>
<proteinExistence type="predicted"/>
<dbReference type="OrthoDB" id="9805976at2"/>
<name>A0A1T5IID3_9FIRM</name>
<dbReference type="SUPFAM" id="SSF52218">
    <property type="entry name" value="Flavoproteins"/>
    <property type="match status" value="1"/>
</dbReference>
<dbReference type="InterPro" id="IPR029039">
    <property type="entry name" value="Flavoprotein-like_sf"/>
</dbReference>
<evidence type="ECO:0000313" key="2">
    <source>
        <dbReference type="Proteomes" id="UP000190285"/>
    </source>
</evidence>
<evidence type="ECO:0008006" key="3">
    <source>
        <dbReference type="Google" id="ProtNLM"/>
    </source>
</evidence>